<feature type="active site" description="Proton acceptor" evidence="4">
    <location>
        <position position="156"/>
    </location>
</feature>
<sequence length="257" mass="27897">MPQDKKYNIGLVLSGGGARGFAHLGALQALHEAKIYPDVISGVSAGAIAGAFYAHGMAPEDIFELLKEKGVLEYSKFGFPINGLLSLDGLVREIKENIPCEDVSELSKPAFFAATNLNTGKAEYFSKGNLCKVVAASACIPILFSPIKMNGYQYIDGGTFDNFPVKPILNKCEKIIGINISPVNEIEELKSLSAIAARVFQLSVNATAHNSLRECDLLIEPKELFKYSILDSSAANEVYQIGYEATKKELEENPLED</sequence>
<dbReference type="Proteomes" id="UP001610063">
    <property type="component" value="Unassembled WGS sequence"/>
</dbReference>
<keyword evidence="3 4" id="KW-0443">Lipid metabolism</keyword>
<dbReference type="RefSeq" id="WP_395417279.1">
    <property type="nucleotide sequence ID" value="NZ_JBIPKE010000015.1"/>
</dbReference>
<evidence type="ECO:0000256" key="4">
    <source>
        <dbReference type="PROSITE-ProRule" id="PRU01161"/>
    </source>
</evidence>
<evidence type="ECO:0000256" key="2">
    <source>
        <dbReference type="ARBA" id="ARBA00022963"/>
    </source>
</evidence>
<evidence type="ECO:0000313" key="6">
    <source>
        <dbReference type="EMBL" id="MFH6983746.1"/>
    </source>
</evidence>
<reference evidence="6 7" key="1">
    <citation type="journal article" date="2013" name="Int. J. Syst. Evol. Microbiol.">
        <title>Marinoscillum luteum sp. nov., isolated from marine sediment.</title>
        <authorList>
            <person name="Cha I.T."/>
            <person name="Park S.J."/>
            <person name="Kim S.J."/>
            <person name="Kim J.G."/>
            <person name="Jung M.Y."/>
            <person name="Shin K.S."/>
            <person name="Kwon K.K."/>
            <person name="Yang S.H."/>
            <person name="Seo Y.S."/>
            <person name="Rhee S.K."/>
        </authorList>
    </citation>
    <scope>NUCLEOTIDE SEQUENCE [LARGE SCALE GENOMIC DNA]</scope>
    <source>
        <strain evidence="6 7">KCTC 23939</strain>
    </source>
</reference>
<evidence type="ECO:0000313" key="7">
    <source>
        <dbReference type="Proteomes" id="UP001610063"/>
    </source>
</evidence>
<evidence type="ECO:0000256" key="1">
    <source>
        <dbReference type="ARBA" id="ARBA00022801"/>
    </source>
</evidence>
<evidence type="ECO:0000259" key="5">
    <source>
        <dbReference type="PROSITE" id="PS51635"/>
    </source>
</evidence>
<keyword evidence="2 4" id="KW-0442">Lipid degradation</keyword>
<dbReference type="Gene3D" id="3.40.1090.10">
    <property type="entry name" value="Cytosolic phospholipase A2 catalytic domain"/>
    <property type="match status" value="2"/>
</dbReference>
<gene>
    <name evidence="6" type="ORF">ACHKAR_09860</name>
</gene>
<feature type="domain" description="PNPLA" evidence="5">
    <location>
        <begin position="11"/>
        <end position="169"/>
    </location>
</feature>
<dbReference type="PANTHER" id="PTHR14226:SF78">
    <property type="entry name" value="SLR0060 PROTEIN"/>
    <property type="match status" value="1"/>
</dbReference>
<keyword evidence="7" id="KW-1185">Reference proteome</keyword>
<name>A0ABW7N804_9BACT</name>
<dbReference type="InterPro" id="IPR050301">
    <property type="entry name" value="NTE"/>
</dbReference>
<dbReference type="PROSITE" id="PS51635">
    <property type="entry name" value="PNPLA"/>
    <property type="match status" value="1"/>
</dbReference>
<proteinExistence type="predicted"/>
<dbReference type="InterPro" id="IPR002641">
    <property type="entry name" value="PNPLA_dom"/>
</dbReference>
<evidence type="ECO:0000256" key="3">
    <source>
        <dbReference type="ARBA" id="ARBA00023098"/>
    </source>
</evidence>
<protein>
    <submittedName>
        <fullName evidence="6">Patatin-like phospholipase family protein</fullName>
    </submittedName>
</protein>
<comment type="caution">
    <text evidence="6">The sequence shown here is derived from an EMBL/GenBank/DDBJ whole genome shotgun (WGS) entry which is preliminary data.</text>
</comment>
<dbReference type="SUPFAM" id="SSF52151">
    <property type="entry name" value="FabD/lysophospholipase-like"/>
    <property type="match status" value="1"/>
</dbReference>
<dbReference type="InterPro" id="IPR016035">
    <property type="entry name" value="Acyl_Trfase/lysoPLipase"/>
</dbReference>
<dbReference type="CDD" id="cd07205">
    <property type="entry name" value="Pat_PNPLA6_PNPLA7_NTE1_like"/>
    <property type="match status" value="1"/>
</dbReference>
<feature type="short sequence motif" description="GXSXG" evidence="4">
    <location>
        <begin position="42"/>
        <end position="46"/>
    </location>
</feature>
<keyword evidence="1 4" id="KW-0378">Hydrolase</keyword>
<dbReference type="EMBL" id="JBIPKE010000015">
    <property type="protein sequence ID" value="MFH6983746.1"/>
    <property type="molecule type" value="Genomic_DNA"/>
</dbReference>
<organism evidence="6 7">
    <name type="scientific">Marinoscillum luteum</name>
    <dbReference type="NCBI Taxonomy" id="861051"/>
    <lineage>
        <taxon>Bacteria</taxon>
        <taxon>Pseudomonadati</taxon>
        <taxon>Bacteroidota</taxon>
        <taxon>Cytophagia</taxon>
        <taxon>Cytophagales</taxon>
        <taxon>Reichenbachiellaceae</taxon>
        <taxon>Marinoscillum</taxon>
    </lineage>
</organism>
<dbReference type="PANTHER" id="PTHR14226">
    <property type="entry name" value="NEUROPATHY TARGET ESTERASE/SWISS CHEESE D.MELANOGASTER"/>
    <property type="match status" value="1"/>
</dbReference>
<accession>A0ABW7N804</accession>
<feature type="active site" description="Nucleophile" evidence="4">
    <location>
        <position position="44"/>
    </location>
</feature>
<dbReference type="Pfam" id="PF01734">
    <property type="entry name" value="Patatin"/>
    <property type="match status" value="1"/>
</dbReference>
<feature type="short sequence motif" description="GXGXXG" evidence="4">
    <location>
        <begin position="15"/>
        <end position="20"/>
    </location>
</feature>
<feature type="short sequence motif" description="DGA/G" evidence="4">
    <location>
        <begin position="156"/>
        <end position="158"/>
    </location>
</feature>